<evidence type="ECO:0000313" key="1">
    <source>
        <dbReference type="EMBL" id="KAI4830693.1"/>
    </source>
</evidence>
<accession>A0ACB9XTB2</accession>
<dbReference type="EMBL" id="CM043787">
    <property type="protein sequence ID" value="KAI4830693.1"/>
    <property type="molecule type" value="Genomic_DNA"/>
</dbReference>
<reference evidence="1" key="1">
    <citation type="submission" date="2022-05" db="EMBL/GenBank/DDBJ databases">
        <title>Chromosome-level genome of Chaenocephalus aceratus.</title>
        <authorList>
            <person name="Park H."/>
        </authorList>
    </citation>
    <scope>NUCLEOTIDE SEQUENCE</scope>
    <source>
        <strain evidence="1">KU_202001</strain>
    </source>
</reference>
<evidence type="ECO:0000313" key="2">
    <source>
        <dbReference type="Proteomes" id="UP001057452"/>
    </source>
</evidence>
<organism evidence="1 2">
    <name type="scientific">Chaenocephalus aceratus</name>
    <name type="common">Blackfin icefish</name>
    <name type="synonym">Chaenichthys aceratus</name>
    <dbReference type="NCBI Taxonomy" id="36190"/>
    <lineage>
        <taxon>Eukaryota</taxon>
        <taxon>Metazoa</taxon>
        <taxon>Chordata</taxon>
        <taxon>Craniata</taxon>
        <taxon>Vertebrata</taxon>
        <taxon>Euteleostomi</taxon>
        <taxon>Actinopterygii</taxon>
        <taxon>Neopterygii</taxon>
        <taxon>Teleostei</taxon>
        <taxon>Neoteleostei</taxon>
        <taxon>Acanthomorphata</taxon>
        <taxon>Eupercaria</taxon>
        <taxon>Perciformes</taxon>
        <taxon>Notothenioidei</taxon>
        <taxon>Channichthyidae</taxon>
        <taxon>Chaenocephalus</taxon>
    </lineage>
</organism>
<feature type="non-terminal residue" evidence="1">
    <location>
        <position position="1"/>
    </location>
</feature>
<proteinExistence type="predicted"/>
<name>A0ACB9XTB2_CHAAC</name>
<gene>
    <name evidence="1" type="ORF">KUCAC02_002309</name>
</gene>
<sequence>SERRQGASALVTERMFTASRCRSRAGGEGGLGGGVRPGGASHCRNTSLSQPGRQIENIDACLSFLAAKGVNIQGLSSEEIRNAPGRPPPPEPAEQCPGPAQPLYAWDCCPRSPDSSTGRDAVQPSLTRVSTAGGDIPTRGSVSAAGNRRSQGFSDKTKANLNKAHRSPSALNEGQCAVQFQGLAQGCTGWVISDHQLLHQHPRCYLRPDSSPSSSSSSSSSTAIPQPNSNSKPWRSKSVSSKHISTSSSSISTAASAMQSAKQDKDSSCKADAPPKVVAQKSMLEKLKLFNSKGSSKSRLRLQWSSGAVGEVRNCLQHRPPGGSRWQRPARNERDQQRDGLRSSSISSSNCLHNRQQPQNGPEGSPSALSAEL</sequence>
<keyword evidence="2" id="KW-1185">Reference proteome</keyword>
<comment type="caution">
    <text evidence="1">The sequence shown here is derived from an EMBL/GenBank/DDBJ whole genome shotgun (WGS) entry which is preliminary data.</text>
</comment>
<dbReference type="Proteomes" id="UP001057452">
    <property type="component" value="Chromosome 3"/>
</dbReference>
<protein>
    <submittedName>
        <fullName evidence="1">Uncharacterized protein</fullName>
    </submittedName>
</protein>